<feature type="region of interest" description="Disordered" evidence="1">
    <location>
        <begin position="387"/>
        <end position="428"/>
    </location>
</feature>
<feature type="domain" description="DUF4116" evidence="2">
    <location>
        <begin position="68"/>
        <end position="109"/>
    </location>
</feature>
<proteinExistence type="predicted"/>
<organism evidence="3 5">
    <name type="scientific">Polarella glacialis</name>
    <name type="common">Dinoflagellate</name>
    <dbReference type="NCBI Taxonomy" id="89957"/>
    <lineage>
        <taxon>Eukaryota</taxon>
        <taxon>Sar</taxon>
        <taxon>Alveolata</taxon>
        <taxon>Dinophyceae</taxon>
        <taxon>Suessiales</taxon>
        <taxon>Suessiaceae</taxon>
        <taxon>Polarella</taxon>
    </lineage>
</organism>
<feature type="compositionally biased region" description="Basic and acidic residues" evidence="1">
    <location>
        <begin position="265"/>
        <end position="290"/>
    </location>
</feature>
<feature type="region of interest" description="Disordered" evidence="1">
    <location>
        <begin position="207"/>
        <end position="241"/>
    </location>
</feature>
<accession>A0A813EMG0</accession>
<keyword evidence="5" id="KW-1185">Reference proteome</keyword>
<dbReference type="Proteomes" id="UP000626109">
    <property type="component" value="Unassembled WGS sequence"/>
</dbReference>
<name>A0A813EMG0_POLGL</name>
<dbReference type="AlphaFoldDB" id="A0A813EMG0"/>
<comment type="caution">
    <text evidence="3">The sequence shown here is derived from an EMBL/GenBank/DDBJ whole genome shotgun (WGS) entry which is preliminary data.</text>
</comment>
<evidence type="ECO:0000313" key="5">
    <source>
        <dbReference type="Proteomes" id="UP000654075"/>
    </source>
</evidence>
<dbReference type="InterPro" id="IPR025197">
    <property type="entry name" value="DUF4116"/>
</dbReference>
<evidence type="ECO:0000313" key="4">
    <source>
        <dbReference type="EMBL" id="CAE8655058.1"/>
    </source>
</evidence>
<feature type="compositionally biased region" description="Basic and acidic residues" evidence="1">
    <location>
        <begin position="230"/>
        <end position="241"/>
    </location>
</feature>
<dbReference type="OrthoDB" id="430429at2759"/>
<evidence type="ECO:0000256" key="1">
    <source>
        <dbReference type="SAM" id="MobiDB-lite"/>
    </source>
</evidence>
<dbReference type="EMBL" id="CAJNNW010013130">
    <property type="protein sequence ID" value="CAE8655058.1"/>
    <property type="molecule type" value="Genomic_DNA"/>
</dbReference>
<sequence>MGYGISAVLCYIFWLPRLGIRSASSLLATLASPIWKAWVNHKRRVILSDWQELEFAPEELQSEKETVLAAVRQDWQALEFAASELQGDKEIVGEAVRQNWRALRFASKAVRADGELMAEAVQQSNGWALEYATEELYSTHSSLLREATARLGGRLGLPLAPITTLVPVEVDAEDAGFVISGSALLENSSLPLVAAFNSLEARSRRGQAEASAEAATQELRTASTADQGEEQLRQSEHGREVGEPLMAAVVETDSAEAPLEANIARPEDGREERARAAETRARAAESTDHLETSASAGLAAHMQAEKEDLGLVHHESVIEFPSLASLPPDGLASADSADKAETGDEAETAQAVLSSVAADGREIERMRSGAVQSESGSLGNIVRLQNTGEQAAEETGSCPRAEGRRTGDMLMGRNGSQRSGVDGDDSSRSIVEPEAAVCSRFPSATTRIEDVRQTHQADSSKREQQNFDVKEEFLKRLTEETQHVEHPAPQHLDRQHLPRQELAEVELEEDAHVTEIHSTEPLLESHTSLCRRRSVPVSPSPFV</sequence>
<reference evidence="3" key="1">
    <citation type="submission" date="2021-02" db="EMBL/GenBank/DDBJ databases">
        <authorList>
            <person name="Dougan E. K."/>
            <person name="Rhodes N."/>
            <person name="Thang M."/>
            <person name="Chan C."/>
        </authorList>
    </citation>
    <scope>NUCLEOTIDE SEQUENCE</scope>
</reference>
<dbReference type="EMBL" id="CAJNNV010015153">
    <property type="protein sequence ID" value="CAE8603242.1"/>
    <property type="molecule type" value="Genomic_DNA"/>
</dbReference>
<evidence type="ECO:0000259" key="2">
    <source>
        <dbReference type="Pfam" id="PF13475"/>
    </source>
</evidence>
<feature type="region of interest" description="Disordered" evidence="1">
    <location>
        <begin position="514"/>
        <end position="543"/>
    </location>
</feature>
<protein>
    <recommendedName>
        <fullName evidence="2">DUF4116 domain-containing protein</fullName>
    </recommendedName>
</protein>
<evidence type="ECO:0000313" key="3">
    <source>
        <dbReference type="EMBL" id="CAE8603242.1"/>
    </source>
</evidence>
<feature type="region of interest" description="Disordered" evidence="1">
    <location>
        <begin position="324"/>
        <end position="349"/>
    </location>
</feature>
<dbReference type="Pfam" id="PF13475">
    <property type="entry name" value="DUF4116"/>
    <property type="match status" value="1"/>
</dbReference>
<gene>
    <name evidence="3" type="ORF">PGLA1383_LOCUS21461</name>
    <name evidence="4" type="ORF">PGLA2088_LOCUS11381</name>
</gene>
<dbReference type="Proteomes" id="UP000654075">
    <property type="component" value="Unassembled WGS sequence"/>
</dbReference>
<feature type="region of interest" description="Disordered" evidence="1">
    <location>
        <begin position="253"/>
        <end position="290"/>
    </location>
</feature>